<evidence type="ECO:0000256" key="4">
    <source>
        <dbReference type="ARBA" id="ARBA00022759"/>
    </source>
</evidence>
<dbReference type="Proteomes" id="UP000228920">
    <property type="component" value="Unassembled WGS sequence"/>
</dbReference>
<dbReference type="Gene3D" id="3.30.920.30">
    <property type="entry name" value="Hypothetical protein"/>
    <property type="match status" value="1"/>
</dbReference>
<evidence type="ECO:0000256" key="2">
    <source>
        <dbReference type="ARBA" id="ARBA00022649"/>
    </source>
</evidence>
<reference evidence="9" key="1">
    <citation type="submission" date="2017-09" db="EMBL/GenBank/DDBJ databases">
        <title>Depth-based differentiation of microbial function through sediment-hosted aquifers and enrichment of novel symbionts in the deep terrestrial subsurface.</title>
        <authorList>
            <person name="Probst A.J."/>
            <person name="Ladd B."/>
            <person name="Jarett J.K."/>
            <person name="Geller-Mcgrath D.E."/>
            <person name="Sieber C.M.K."/>
            <person name="Emerson J.B."/>
            <person name="Anantharaman K."/>
            <person name="Thomas B.C."/>
            <person name="Malmstrom R."/>
            <person name="Stieglmeier M."/>
            <person name="Klingl A."/>
            <person name="Woyke T."/>
            <person name="Ryan C.M."/>
            <person name="Banfield J.F."/>
        </authorList>
    </citation>
    <scope>NUCLEOTIDE SEQUENCE [LARGE SCALE GENOMIC DNA]</scope>
</reference>
<dbReference type="GO" id="GO:0004519">
    <property type="term" value="F:endonuclease activity"/>
    <property type="evidence" value="ECO:0007669"/>
    <property type="project" value="UniProtKB-KW"/>
</dbReference>
<evidence type="ECO:0000256" key="5">
    <source>
        <dbReference type="ARBA" id="ARBA00022801"/>
    </source>
</evidence>
<dbReference type="InterPro" id="IPR038570">
    <property type="entry name" value="HicA_sf"/>
</dbReference>
<sequence length="76" mass="9075">MPRITPISRKRYEQFLRFIGCTLKRQKGDHLIYVRSDLSRPVVFPYDKEIPAFIQRTNLRTLGITTDAYYKLLKNL</sequence>
<keyword evidence="4" id="KW-0255">Endonuclease</keyword>
<comment type="caution">
    <text evidence="8">The sequence shown here is derived from an EMBL/GenBank/DDBJ whole genome shotgun (WGS) entry which is preliminary data.</text>
</comment>
<evidence type="ECO:0000313" key="9">
    <source>
        <dbReference type="Proteomes" id="UP000228920"/>
    </source>
</evidence>
<protein>
    <recommendedName>
        <fullName evidence="10">Type II toxin-antitoxin system HicA family toxin</fullName>
    </recommendedName>
</protein>
<keyword evidence="3" id="KW-0540">Nuclease</keyword>
<keyword evidence="7" id="KW-0346">Stress response</keyword>
<proteinExistence type="inferred from homology"/>
<dbReference type="SUPFAM" id="SSF54786">
    <property type="entry name" value="YcfA/nrd intein domain"/>
    <property type="match status" value="1"/>
</dbReference>
<accession>A0A2M7TL71</accession>
<keyword evidence="5" id="KW-0378">Hydrolase</keyword>
<evidence type="ECO:0000256" key="7">
    <source>
        <dbReference type="ARBA" id="ARBA00023016"/>
    </source>
</evidence>
<evidence type="ECO:0000256" key="3">
    <source>
        <dbReference type="ARBA" id="ARBA00022722"/>
    </source>
</evidence>
<dbReference type="InterPro" id="IPR012933">
    <property type="entry name" value="HicA_mRNA_interferase"/>
</dbReference>
<comment type="similarity">
    <text evidence="1">Belongs to the HicA mRNA interferase family.</text>
</comment>
<evidence type="ECO:0000313" key="8">
    <source>
        <dbReference type="EMBL" id="PIZ47790.1"/>
    </source>
</evidence>
<evidence type="ECO:0000256" key="1">
    <source>
        <dbReference type="ARBA" id="ARBA00006620"/>
    </source>
</evidence>
<dbReference type="Pfam" id="PF07927">
    <property type="entry name" value="HicA_toxin"/>
    <property type="match status" value="1"/>
</dbReference>
<organism evidence="8 9">
    <name type="scientific">candidate division WWE3 bacterium CG_4_10_14_0_2_um_filter_41_14</name>
    <dbReference type="NCBI Taxonomy" id="1975072"/>
    <lineage>
        <taxon>Bacteria</taxon>
        <taxon>Katanobacteria</taxon>
    </lineage>
</organism>
<dbReference type="GO" id="GO:0003729">
    <property type="term" value="F:mRNA binding"/>
    <property type="evidence" value="ECO:0007669"/>
    <property type="project" value="InterPro"/>
</dbReference>
<dbReference type="EMBL" id="PFNL01000029">
    <property type="protein sequence ID" value="PIZ47790.1"/>
    <property type="molecule type" value="Genomic_DNA"/>
</dbReference>
<evidence type="ECO:0008006" key="10">
    <source>
        <dbReference type="Google" id="ProtNLM"/>
    </source>
</evidence>
<evidence type="ECO:0000256" key="6">
    <source>
        <dbReference type="ARBA" id="ARBA00022884"/>
    </source>
</evidence>
<keyword evidence="6" id="KW-0694">RNA-binding</keyword>
<name>A0A2M7TL71_UNCKA</name>
<keyword evidence="2" id="KW-1277">Toxin-antitoxin system</keyword>
<dbReference type="AlphaFoldDB" id="A0A2M7TL71"/>
<dbReference type="GO" id="GO:0016787">
    <property type="term" value="F:hydrolase activity"/>
    <property type="evidence" value="ECO:0007669"/>
    <property type="project" value="UniProtKB-KW"/>
</dbReference>
<gene>
    <name evidence="8" type="ORF">COY32_01145</name>
</gene>